<dbReference type="InterPro" id="IPR009057">
    <property type="entry name" value="Homeodomain-like_sf"/>
</dbReference>
<gene>
    <name evidence="6" type="ORF">AU192_15725</name>
</gene>
<evidence type="ECO:0000256" key="4">
    <source>
        <dbReference type="PROSITE-ProRule" id="PRU00335"/>
    </source>
</evidence>
<name>A0A101A5Z5_9MYCO</name>
<keyword evidence="2 4" id="KW-0238">DNA-binding</keyword>
<organism evidence="6 7">
    <name type="scientific">Mycobacterium lehmannii</name>
    <dbReference type="NCBI Taxonomy" id="2048550"/>
    <lineage>
        <taxon>Bacteria</taxon>
        <taxon>Bacillati</taxon>
        <taxon>Actinomycetota</taxon>
        <taxon>Actinomycetes</taxon>
        <taxon>Mycobacteriales</taxon>
        <taxon>Mycobacteriaceae</taxon>
        <taxon>Mycobacterium</taxon>
    </lineage>
</organism>
<dbReference type="PANTHER" id="PTHR30055">
    <property type="entry name" value="HTH-TYPE TRANSCRIPTIONAL REGULATOR RUTR"/>
    <property type="match status" value="1"/>
</dbReference>
<dbReference type="InterPro" id="IPR041484">
    <property type="entry name" value="TetR_C_25"/>
</dbReference>
<keyword evidence="3" id="KW-0804">Transcription</keyword>
<dbReference type="PRINTS" id="PR00455">
    <property type="entry name" value="HTHTETR"/>
</dbReference>
<evidence type="ECO:0000256" key="3">
    <source>
        <dbReference type="ARBA" id="ARBA00023163"/>
    </source>
</evidence>
<dbReference type="PANTHER" id="PTHR30055:SF234">
    <property type="entry name" value="HTH-TYPE TRANSCRIPTIONAL REGULATOR BETI"/>
    <property type="match status" value="1"/>
</dbReference>
<keyword evidence="1" id="KW-0805">Transcription regulation</keyword>
<evidence type="ECO:0000256" key="1">
    <source>
        <dbReference type="ARBA" id="ARBA00023015"/>
    </source>
</evidence>
<protein>
    <submittedName>
        <fullName evidence="6">TetR family transcriptional regulator</fullName>
    </submittedName>
</protein>
<dbReference type="InterPro" id="IPR001647">
    <property type="entry name" value="HTH_TetR"/>
</dbReference>
<evidence type="ECO:0000313" key="7">
    <source>
        <dbReference type="Proteomes" id="UP000053707"/>
    </source>
</evidence>
<reference evidence="6 7" key="1">
    <citation type="submission" date="2016-01" db="EMBL/GenBank/DDBJ databases">
        <authorList>
            <consortium name="TB Trials Study Group"/>
            <person name="Sutton G."/>
            <person name="Brinkac L."/>
            <person name="Sanka R."/>
            <person name="Adams M."/>
            <person name="Lau E.L."/>
            <person name="Macaden R."/>
            <person name="Grewal H.M.S."/>
        </authorList>
    </citation>
    <scope>NUCLEOTIDE SEQUENCE [LARGE SCALE GENOMIC DNA]</scope>
    <source>
        <strain evidence="6 7">IS-1744</strain>
    </source>
</reference>
<sequence>MTAAPTEHRSSGDYQRSSVERIRDAALQCFAARGTSATSLRAVAAEAGVSLGLVQHHFETKANLIKAVDDHVLGVMNTALVQRMPEAAVDSITDVGDRVTSLVADEPDVVAYVVRALTDGSSLGTQVFDSLADLGAERWEARRNAGLTRPDLDRTWGALNPLVLALGAWILREHIERHLPEPFDTPAQLERWSSAVNALLRGGQMRDES</sequence>
<feature type="domain" description="HTH tetR-type" evidence="5">
    <location>
        <begin position="16"/>
        <end position="76"/>
    </location>
</feature>
<dbReference type="Pfam" id="PF17933">
    <property type="entry name" value="TetR_C_25"/>
    <property type="match status" value="1"/>
</dbReference>
<dbReference type="PROSITE" id="PS50977">
    <property type="entry name" value="HTH_TETR_2"/>
    <property type="match status" value="1"/>
</dbReference>
<dbReference type="SUPFAM" id="SSF46689">
    <property type="entry name" value="Homeodomain-like"/>
    <property type="match status" value="1"/>
</dbReference>
<dbReference type="Gene3D" id="1.10.357.10">
    <property type="entry name" value="Tetracycline Repressor, domain 2"/>
    <property type="match status" value="1"/>
</dbReference>
<evidence type="ECO:0000313" key="6">
    <source>
        <dbReference type="EMBL" id="KUI14647.1"/>
    </source>
</evidence>
<dbReference type="GO" id="GO:0000976">
    <property type="term" value="F:transcription cis-regulatory region binding"/>
    <property type="evidence" value="ECO:0007669"/>
    <property type="project" value="TreeGrafter"/>
</dbReference>
<dbReference type="Proteomes" id="UP000053707">
    <property type="component" value="Unassembled WGS sequence"/>
</dbReference>
<accession>A0A101A5Z5</accession>
<dbReference type="RefSeq" id="WP_064397298.1">
    <property type="nucleotide sequence ID" value="NZ_LQIR01000023.1"/>
</dbReference>
<keyword evidence="7" id="KW-1185">Reference proteome</keyword>
<dbReference type="Pfam" id="PF00440">
    <property type="entry name" value="TetR_N"/>
    <property type="match status" value="1"/>
</dbReference>
<dbReference type="EMBL" id="LQIR01000023">
    <property type="protein sequence ID" value="KUI14647.1"/>
    <property type="molecule type" value="Genomic_DNA"/>
</dbReference>
<dbReference type="AlphaFoldDB" id="A0A101A5Z5"/>
<feature type="DNA-binding region" description="H-T-H motif" evidence="4">
    <location>
        <begin position="39"/>
        <end position="58"/>
    </location>
</feature>
<evidence type="ECO:0000256" key="2">
    <source>
        <dbReference type="ARBA" id="ARBA00023125"/>
    </source>
</evidence>
<comment type="caution">
    <text evidence="6">The sequence shown here is derived from an EMBL/GenBank/DDBJ whole genome shotgun (WGS) entry which is preliminary data.</text>
</comment>
<dbReference type="InterPro" id="IPR050109">
    <property type="entry name" value="HTH-type_TetR-like_transc_reg"/>
</dbReference>
<dbReference type="GO" id="GO:0003700">
    <property type="term" value="F:DNA-binding transcription factor activity"/>
    <property type="evidence" value="ECO:0007669"/>
    <property type="project" value="TreeGrafter"/>
</dbReference>
<proteinExistence type="predicted"/>
<evidence type="ECO:0000259" key="5">
    <source>
        <dbReference type="PROSITE" id="PS50977"/>
    </source>
</evidence>